<sequence length="453" mass="47999">MKTIASALLIASVTAAQASGLSGLAGDALAADAVFQSAEAAWRAAIEKAPQGRAGLLPQVGVQQLIYRNGVKIPGYAVPGYSTVGFTLSLNQPLFNWAAWETYQQGQLFAMDADQALAQARQDLLLRVSQAYLDALDAQEALALATSHVKAVAAQLALAQRRFALGDATIVDTNEAKAGFDAAQADEIGARTRVDASYAALEKIVGQPVGRVNGWRDDFRLRPIDPPDVESWVSAAMTSNHNVRRKMIAAEIAGREVRKARGGDYPTVALVGNVNNGNAAFINGQANFYTGGNRGTAGAIGLQISIPLTDGFMTRSRIREARALEDKAGHDLNDAQRSAGLSARDAYLGVTRGLAQTRALATAVQSAAVALRSNQTGYRVGVRVNADVLDAEDKLYRAQRELVRSRAETALQGLKLKASIADLSEADLAALDAQMVESADAAVHPFPYTQATR</sequence>
<keyword evidence="3" id="KW-0813">Transport</keyword>
<evidence type="ECO:0000256" key="4">
    <source>
        <dbReference type="ARBA" id="ARBA00022452"/>
    </source>
</evidence>
<evidence type="ECO:0000256" key="6">
    <source>
        <dbReference type="ARBA" id="ARBA00023136"/>
    </source>
</evidence>
<dbReference type="InterPro" id="IPR051906">
    <property type="entry name" value="TolC-like"/>
</dbReference>
<dbReference type="RefSeq" id="WP_219801294.1">
    <property type="nucleotide sequence ID" value="NZ_CP080096.1"/>
</dbReference>
<name>A0ABX8USA1_9BURK</name>
<evidence type="ECO:0000313" key="9">
    <source>
        <dbReference type="EMBL" id="QYD71865.1"/>
    </source>
</evidence>
<keyword evidence="10" id="KW-1185">Reference proteome</keyword>
<accession>A0ABX8USA1</accession>
<reference evidence="9 10" key="1">
    <citation type="submission" date="2021-07" db="EMBL/GenBank/DDBJ databases">
        <title>Paraburkholderia edwinii protects Aspergillus sp. from phenazines by acting as a toxin sponge.</title>
        <authorList>
            <person name="Dahlstrom K.M."/>
            <person name="Newman D.K."/>
        </authorList>
    </citation>
    <scope>NUCLEOTIDE SEQUENCE [LARGE SCALE GENOMIC DNA]</scope>
    <source>
        <strain evidence="9 10">Pe01</strain>
    </source>
</reference>
<evidence type="ECO:0000256" key="2">
    <source>
        <dbReference type="ARBA" id="ARBA00007613"/>
    </source>
</evidence>
<evidence type="ECO:0000256" key="3">
    <source>
        <dbReference type="ARBA" id="ARBA00022448"/>
    </source>
</evidence>
<evidence type="ECO:0000256" key="7">
    <source>
        <dbReference type="ARBA" id="ARBA00023237"/>
    </source>
</evidence>
<dbReference type="Gene3D" id="1.20.1600.10">
    <property type="entry name" value="Outer membrane efflux proteins (OEP)"/>
    <property type="match status" value="1"/>
</dbReference>
<evidence type="ECO:0000313" key="10">
    <source>
        <dbReference type="Proteomes" id="UP000826462"/>
    </source>
</evidence>
<protein>
    <submittedName>
        <fullName evidence="9">TolC family outer membrane protein</fullName>
    </submittedName>
</protein>
<keyword evidence="6" id="KW-0472">Membrane</keyword>
<keyword evidence="7" id="KW-0998">Cell outer membrane</keyword>
<dbReference type="Pfam" id="PF02321">
    <property type="entry name" value="OEP"/>
    <property type="match status" value="2"/>
</dbReference>
<evidence type="ECO:0000256" key="1">
    <source>
        <dbReference type="ARBA" id="ARBA00004442"/>
    </source>
</evidence>
<gene>
    <name evidence="9" type="ORF">KZJ38_33410</name>
</gene>
<dbReference type="PANTHER" id="PTHR30026">
    <property type="entry name" value="OUTER MEMBRANE PROTEIN TOLC"/>
    <property type="match status" value="1"/>
</dbReference>
<evidence type="ECO:0000256" key="8">
    <source>
        <dbReference type="SAM" id="SignalP"/>
    </source>
</evidence>
<dbReference type="InterPro" id="IPR003423">
    <property type="entry name" value="OMP_efflux"/>
</dbReference>
<evidence type="ECO:0000256" key="5">
    <source>
        <dbReference type="ARBA" id="ARBA00022692"/>
    </source>
</evidence>
<keyword evidence="8" id="KW-0732">Signal</keyword>
<comment type="similarity">
    <text evidence="2">Belongs to the outer membrane factor (OMF) (TC 1.B.17) family.</text>
</comment>
<dbReference type="InterPro" id="IPR010130">
    <property type="entry name" value="T1SS_OMP_TolC"/>
</dbReference>
<feature type="signal peptide" evidence="8">
    <location>
        <begin position="1"/>
        <end position="18"/>
    </location>
</feature>
<dbReference type="SUPFAM" id="SSF56954">
    <property type="entry name" value="Outer membrane efflux proteins (OEP)"/>
    <property type="match status" value="1"/>
</dbReference>
<organism evidence="9 10">
    <name type="scientific">Paraburkholderia edwinii</name>
    <dbReference type="NCBI Taxonomy" id="2861782"/>
    <lineage>
        <taxon>Bacteria</taxon>
        <taxon>Pseudomonadati</taxon>
        <taxon>Pseudomonadota</taxon>
        <taxon>Betaproteobacteria</taxon>
        <taxon>Burkholderiales</taxon>
        <taxon>Burkholderiaceae</taxon>
        <taxon>Paraburkholderia</taxon>
    </lineage>
</organism>
<comment type="subcellular location">
    <subcellularLocation>
        <location evidence="1">Cell outer membrane</location>
    </subcellularLocation>
</comment>
<feature type="chain" id="PRO_5047035078" evidence="8">
    <location>
        <begin position="19"/>
        <end position="453"/>
    </location>
</feature>
<proteinExistence type="inferred from homology"/>
<keyword evidence="4" id="KW-1134">Transmembrane beta strand</keyword>
<dbReference type="EMBL" id="CP080096">
    <property type="protein sequence ID" value="QYD71865.1"/>
    <property type="molecule type" value="Genomic_DNA"/>
</dbReference>
<dbReference type="PANTHER" id="PTHR30026:SF20">
    <property type="entry name" value="OUTER MEMBRANE PROTEIN TOLC"/>
    <property type="match status" value="1"/>
</dbReference>
<dbReference type="Proteomes" id="UP000826462">
    <property type="component" value="Chromosome 2"/>
</dbReference>
<dbReference type="NCBIfam" id="TIGR01844">
    <property type="entry name" value="type_I_sec_TolC"/>
    <property type="match status" value="1"/>
</dbReference>
<keyword evidence="5" id="KW-0812">Transmembrane</keyword>